<reference evidence="2 3" key="1">
    <citation type="submission" date="2016-03" db="EMBL/GenBank/DDBJ databases">
        <title>Trachymyrmex septentrionalis WGS genome.</title>
        <authorList>
            <person name="Nygaard S."/>
            <person name="Hu H."/>
            <person name="Boomsma J."/>
            <person name="Zhang G."/>
        </authorList>
    </citation>
    <scope>NUCLEOTIDE SEQUENCE [LARGE SCALE GENOMIC DNA]</scope>
    <source>
        <strain evidence="2">Tsep2-gDNA-1</strain>
        <tissue evidence="2">Whole body</tissue>
    </source>
</reference>
<dbReference type="STRING" id="34720.A0A195FGK9"/>
<organism evidence="2 3">
    <name type="scientific">Trachymyrmex septentrionalis</name>
    <dbReference type="NCBI Taxonomy" id="34720"/>
    <lineage>
        <taxon>Eukaryota</taxon>
        <taxon>Metazoa</taxon>
        <taxon>Ecdysozoa</taxon>
        <taxon>Arthropoda</taxon>
        <taxon>Hexapoda</taxon>
        <taxon>Insecta</taxon>
        <taxon>Pterygota</taxon>
        <taxon>Neoptera</taxon>
        <taxon>Endopterygota</taxon>
        <taxon>Hymenoptera</taxon>
        <taxon>Apocrita</taxon>
        <taxon>Aculeata</taxon>
        <taxon>Formicoidea</taxon>
        <taxon>Formicidae</taxon>
        <taxon>Myrmicinae</taxon>
        <taxon>Trachymyrmex</taxon>
    </lineage>
</organism>
<gene>
    <name evidence="2" type="ORF">ALC56_06293</name>
</gene>
<dbReference type="GO" id="GO:0004252">
    <property type="term" value="F:serine-type endopeptidase activity"/>
    <property type="evidence" value="ECO:0007669"/>
    <property type="project" value="InterPro"/>
</dbReference>
<dbReference type="InterPro" id="IPR001254">
    <property type="entry name" value="Trypsin_dom"/>
</dbReference>
<dbReference type="InterPro" id="IPR043504">
    <property type="entry name" value="Peptidase_S1_PA_chymotrypsin"/>
</dbReference>
<accession>A0A195FGK9</accession>
<sequence>CLRSHPIFVTLTSERNFCAGLRYQSPCNGDSGSGLVLYDSSTDRYRLRGIVSRSVTGNDFLCDLQRYIVYVNVAKYIPWIQEQIFTT</sequence>
<evidence type="ECO:0000313" key="3">
    <source>
        <dbReference type="Proteomes" id="UP000078541"/>
    </source>
</evidence>
<dbReference type="Gene3D" id="2.40.10.10">
    <property type="entry name" value="Trypsin-like serine proteases"/>
    <property type="match status" value="1"/>
</dbReference>
<dbReference type="InterPro" id="IPR051333">
    <property type="entry name" value="CLIP_Serine_Protease"/>
</dbReference>
<dbReference type="AlphaFoldDB" id="A0A195FGK9"/>
<dbReference type="GO" id="GO:0006508">
    <property type="term" value="P:proteolysis"/>
    <property type="evidence" value="ECO:0007669"/>
    <property type="project" value="UniProtKB-KW"/>
</dbReference>
<feature type="domain" description="Peptidase S1" evidence="1">
    <location>
        <begin position="12"/>
        <end position="80"/>
    </location>
</feature>
<name>A0A195FGK9_9HYME</name>
<dbReference type="InterPro" id="IPR009003">
    <property type="entry name" value="Peptidase_S1_PA"/>
</dbReference>
<dbReference type="EMBL" id="KQ981610">
    <property type="protein sequence ID" value="KYN39367.1"/>
    <property type="molecule type" value="Genomic_DNA"/>
</dbReference>
<protein>
    <submittedName>
        <fullName evidence="2">Serine protease gd</fullName>
    </submittedName>
</protein>
<dbReference type="PANTHER" id="PTHR24260">
    <property type="match status" value="1"/>
</dbReference>
<keyword evidence="3" id="KW-1185">Reference proteome</keyword>
<dbReference type="SUPFAM" id="SSF50494">
    <property type="entry name" value="Trypsin-like serine proteases"/>
    <property type="match status" value="1"/>
</dbReference>
<proteinExistence type="predicted"/>
<feature type="non-terminal residue" evidence="2">
    <location>
        <position position="1"/>
    </location>
</feature>
<dbReference type="Pfam" id="PF00089">
    <property type="entry name" value="Trypsin"/>
    <property type="match status" value="1"/>
</dbReference>
<keyword evidence="2" id="KW-0645">Protease</keyword>
<dbReference type="Proteomes" id="UP000078541">
    <property type="component" value="Unassembled WGS sequence"/>
</dbReference>
<dbReference type="PANTHER" id="PTHR24260:SF143">
    <property type="entry name" value="SERINE PROTEASE GD-LIKE PROTEIN"/>
    <property type="match status" value="1"/>
</dbReference>
<evidence type="ECO:0000259" key="1">
    <source>
        <dbReference type="Pfam" id="PF00089"/>
    </source>
</evidence>
<evidence type="ECO:0000313" key="2">
    <source>
        <dbReference type="EMBL" id="KYN39367.1"/>
    </source>
</evidence>
<keyword evidence="2" id="KW-0378">Hydrolase</keyword>